<feature type="non-terminal residue" evidence="1">
    <location>
        <position position="250"/>
    </location>
</feature>
<proteinExistence type="predicted"/>
<name>A0A820HLC5_9BILA</name>
<sequence>ISVPLNVSALVEYEKDLNNQANVRDYIITFITDLAITTSNSIILQATSLVQLTQSTNQLTRATLMLISDRCYQLTVALQSMSTRISYENAQMASTQLIQCASNILTAVNGPLQERTIVLDLDSSRANTLPTDYDTDLESDWSNSNLFADGNDFSSSTIDKNRNIYYQKQLANEITNQTNKIISLLTSSLNIQLNIGQNSTINTSQTFMSLATISINSLSNKQIQQIDNAQFNIPSNININITNNSAISIR</sequence>
<gene>
    <name evidence="1" type="ORF">OXD698_LOCUS45784</name>
</gene>
<evidence type="ECO:0000313" key="2">
    <source>
        <dbReference type="Proteomes" id="UP000663844"/>
    </source>
</evidence>
<reference evidence="1" key="1">
    <citation type="submission" date="2021-02" db="EMBL/GenBank/DDBJ databases">
        <authorList>
            <person name="Nowell W R."/>
        </authorList>
    </citation>
    <scope>NUCLEOTIDE SEQUENCE</scope>
</reference>
<protein>
    <submittedName>
        <fullName evidence="1">Uncharacterized protein</fullName>
    </submittedName>
</protein>
<evidence type="ECO:0000313" key="1">
    <source>
        <dbReference type="EMBL" id="CAF4295097.1"/>
    </source>
</evidence>
<dbReference type="EMBL" id="CAJOAZ010015609">
    <property type="protein sequence ID" value="CAF4295097.1"/>
    <property type="molecule type" value="Genomic_DNA"/>
</dbReference>
<feature type="non-terminal residue" evidence="1">
    <location>
        <position position="1"/>
    </location>
</feature>
<dbReference type="AlphaFoldDB" id="A0A820HLC5"/>
<dbReference type="Proteomes" id="UP000663844">
    <property type="component" value="Unassembled WGS sequence"/>
</dbReference>
<comment type="caution">
    <text evidence="1">The sequence shown here is derived from an EMBL/GenBank/DDBJ whole genome shotgun (WGS) entry which is preliminary data.</text>
</comment>
<organism evidence="1 2">
    <name type="scientific">Adineta steineri</name>
    <dbReference type="NCBI Taxonomy" id="433720"/>
    <lineage>
        <taxon>Eukaryota</taxon>
        <taxon>Metazoa</taxon>
        <taxon>Spiralia</taxon>
        <taxon>Gnathifera</taxon>
        <taxon>Rotifera</taxon>
        <taxon>Eurotatoria</taxon>
        <taxon>Bdelloidea</taxon>
        <taxon>Adinetida</taxon>
        <taxon>Adinetidae</taxon>
        <taxon>Adineta</taxon>
    </lineage>
</organism>
<accession>A0A820HLC5</accession>